<dbReference type="InterPro" id="IPR012334">
    <property type="entry name" value="Pectin_lyas_fold"/>
</dbReference>
<dbReference type="AlphaFoldDB" id="A0A7C3VDY8"/>
<dbReference type="EMBL" id="DSPX01000002">
    <property type="protein sequence ID" value="HGF99093.1"/>
    <property type="molecule type" value="Genomic_DNA"/>
</dbReference>
<dbReference type="InterPro" id="IPR022441">
    <property type="entry name" value="Para_beta_helix_rpt-2"/>
</dbReference>
<gene>
    <name evidence="2" type="ORF">ENR15_00045</name>
</gene>
<dbReference type="InterPro" id="IPR011459">
    <property type="entry name" value="DUF1565"/>
</dbReference>
<organism evidence="2">
    <name type="scientific">Planktothricoides sp. SpSt-374</name>
    <dbReference type="NCBI Taxonomy" id="2282167"/>
    <lineage>
        <taxon>Bacteria</taxon>
        <taxon>Bacillati</taxon>
        <taxon>Cyanobacteriota</taxon>
        <taxon>Cyanophyceae</taxon>
        <taxon>Oscillatoriophycideae</taxon>
        <taxon>Oscillatoriales</taxon>
        <taxon>Oscillatoriaceae</taxon>
        <taxon>Planktothricoides</taxon>
    </lineage>
</organism>
<evidence type="ECO:0000259" key="1">
    <source>
        <dbReference type="PROSITE" id="PS51272"/>
    </source>
</evidence>
<dbReference type="InterPro" id="IPR051465">
    <property type="entry name" value="Cell_Envelope_Struct_Comp"/>
</dbReference>
<dbReference type="InterPro" id="IPR006626">
    <property type="entry name" value="PbH1"/>
</dbReference>
<dbReference type="NCBIfam" id="TIGR03804">
    <property type="entry name" value="para_beta_helix"/>
    <property type="match status" value="1"/>
</dbReference>
<reference evidence="2" key="1">
    <citation type="journal article" date="2020" name="mSystems">
        <title>Genome- and Community-Level Interaction Insights into Carbon Utilization and Element Cycling Functions of Hydrothermarchaeota in Hydrothermal Sediment.</title>
        <authorList>
            <person name="Zhou Z."/>
            <person name="Liu Y."/>
            <person name="Xu W."/>
            <person name="Pan J."/>
            <person name="Luo Z.H."/>
            <person name="Li M."/>
        </authorList>
    </citation>
    <scope>NUCLEOTIDE SEQUENCE [LARGE SCALE GENOMIC DNA]</scope>
    <source>
        <strain evidence="2">SpSt-374</strain>
    </source>
</reference>
<feature type="domain" description="SLH" evidence="1">
    <location>
        <begin position="498"/>
        <end position="561"/>
    </location>
</feature>
<proteinExistence type="predicted"/>
<evidence type="ECO:0000313" key="2">
    <source>
        <dbReference type="EMBL" id="HGF99093.1"/>
    </source>
</evidence>
<comment type="caution">
    <text evidence="2">The sequence shown here is derived from an EMBL/GenBank/DDBJ whole genome shotgun (WGS) entry which is preliminary data.</text>
</comment>
<feature type="domain" description="SLH" evidence="1">
    <location>
        <begin position="299"/>
        <end position="362"/>
    </location>
</feature>
<dbReference type="Gene3D" id="2.160.20.10">
    <property type="entry name" value="Single-stranded right-handed beta-helix, Pectin lyase-like"/>
    <property type="match status" value="1"/>
</dbReference>
<feature type="domain" description="SLH" evidence="1">
    <location>
        <begin position="621"/>
        <end position="685"/>
    </location>
</feature>
<dbReference type="SMART" id="SM00710">
    <property type="entry name" value="PbH1"/>
    <property type="match status" value="5"/>
</dbReference>
<dbReference type="PANTHER" id="PTHR43308:SF5">
    <property type="entry name" value="S-LAYER PROTEIN _ PEPTIDOGLYCAN ENDO-BETA-N-ACETYLGLUCOSAMINIDASE"/>
    <property type="match status" value="1"/>
</dbReference>
<dbReference type="Pfam" id="PF00395">
    <property type="entry name" value="SLH"/>
    <property type="match status" value="5"/>
</dbReference>
<feature type="domain" description="SLH" evidence="1">
    <location>
        <begin position="562"/>
        <end position="619"/>
    </location>
</feature>
<name>A0A7C3VDY8_9CYAN</name>
<dbReference type="InterPro" id="IPR001119">
    <property type="entry name" value="SLH_dom"/>
</dbReference>
<feature type="domain" description="SLH" evidence="1">
    <location>
        <begin position="363"/>
        <end position="422"/>
    </location>
</feature>
<dbReference type="PROSITE" id="PS51272">
    <property type="entry name" value="SLH"/>
    <property type="match status" value="6"/>
</dbReference>
<dbReference type="Pfam" id="PF07602">
    <property type="entry name" value="DUF1565"/>
    <property type="match status" value="1"/>
</dbReference>
<feature type="domain" description="SLH" evidence="1">
    <location>
        <begin position="425"/>
        <end position="486"/>
    </location>
</feature>
<dbReference type="SUPFAM" id="SSF51126">
    <property type="entry name" value="Pectin lyase-like"/>
    <property type="match status" value="1"/>
</dbReference>
<sequence>MIYVNPITGNDANPGTAAAPLKTINRALKTPPPTSIQLAPGTYSDASGEIFPLVVPSGVKLLGLEASKGYGILISGGGMLTLSGLGTQNVALLLEDKAELRGVTVTTRTGVAVIVSPQSGASPTLANNTFANSLGGVVVSGSAKPIISDNTFTDISGNAIVYSGNAKGEIRRNLCQRSNTGINIAGEAAPLITDNRFTQNRTGIMLAGFARPVFRNNWIENNSQIGLNVTENAIPELGNSAEAGGNIFRNNSQYDLQNTATATVVTVENQLNQSRVQGAVEFKVTDLTEAKISPTKSTIGTADLTDIPGHWAADFIAGLVNQALISGFPDKTFKPDNPLTRVQYAAIIAKAFNENLTRTAINFSDVPDNFWGKDAIIKAYRMGFITGFPDNTFRPNQNLTRVQALVSLASGLRLTGGTLSDLGFFADRAQIPSYATDEIAAAIQNQILINYPRTNQIEPQRDITRAEASAFIYQALVARNKLSPIDSPYIIKTGAVLPALGQLLDIKGHWAESFITRLYNQGIIGGFQDGTFKPDATMTRAAYAALIVKAFNLTAKRPAATFQDLSPNFWGYSAIQQAYQALILSGFPDNTFRPNENLQRLQVILSLVSGLGLSGGSLNLISKYVDNKSIPDYGKNAVATATQNRLIVNYPTINRLEPTRAATRAEVAVMVYQALVNAGKLEAIDFPYIVSA</sequence>
<dbReference type="InterPro" id="IPR011050">
    <property type="entry name" value="Pectin_lyase_fold/virulence"/>
</dbReference>
<accession>A0A7C3VDY8</accession>
<dbReference type="PANTHER" id="PTHR43308">
    <property type="entry name" value="OUTER MEMBRANE PROTEIN ALPHA-RELATED"/>
    <property type="match status" value="1"/>
</dbReference>
<protein>
    <submittedName>
        <fullName evidence="2">DUF1565 domain-containing protein</fullName>
    </submittedName>
</protein>